<evidence type="ECO:0000313" key="3">
    <source>
        <dbReference type="Proteomes" id="UP000823674"/>
    </source>
</evidence>
<feature type="compositionally biased region" description="Polar residues" evidence="1">
    <location>
        <begin position="87"/>
        <end position="98"/>
    </location>
</feature>
<feature type="region of interest" description="Disordered" evidence="1">
    <location>
        <begin position="79"/>
        <end position="98"/>
    </location>
</feature>
<name>A0ABQ7MGK9_BRACM</name>
<gene>
    <name evidence="2" type="primary">A05g504260.1_BraROA</name>
    <name evidence="2" type="ORF">IGI04_019132</name>
</gene>
<proteinExistence type="predicted"/>
<reference evidence="2 3" key="1">
    <citation type="submission" date="2021-03" db="EMBL/GenBank/DDBJ databases">
        <authorList>
            <person name="King G.J."/>
            <person name="Bancroft I."/>
            <person name="Baten A."/>
            <person name="Bloomfield J."/>
            <person name="Borpatragohain P."/>
            <person name="He Z."/>
            <person name="Irish N."/>
            <person name="Irwin J."/>
            <person name="Liu K."/>
            <person name="Mauleon R.P."/>
            <person name="Moore J."/>
            <person name="Morris R."/>
            <person name="Ostergaard L."/>
            <person name="Wang B."/>
            <person name="Wells R."/>
        </authorList>
    </citation>
    <scope>NUCLEOTIDE SEQUENCE [LARGE SCALE GENOMIC DNA]</scope>
    <source>
        <strain evidence="2">R-o-18</strain>
        <tissue evidence="2">Leaf</tissue>
    </source>
</reference>
<dbReference type="Proteomes" id="UP000823674">
    <property type="component" value="Chromosome A05"/>
</dbReference>
<feature type="non-terminal residue" evidence="2">
    <location>
        <position position="1"/>
    </location>
</feature>
<comment type="caution">
    <text evidence="2">The sequence shown here is derived from an EMBL/GenBank/DDBJ whole genome shotgun (WGS) entry which is preliminary data.</text>
</comment>
<sequence>ALFAESLYGLRRKSVRLRLSKGSSKEVQCCGLEKRQRVLSVVLCYRISNQSCMVNITRKGKRGSGFDEANIFTGEETVVSRGDSGNHELSVSTVSYEN</sequence>
<keyword evidence="3" id="KW-1185">Reference proteome</keyword>
<organism evidence="2 3">
    <name type="scientific">Brassica rapa subsp. trilocularis</name>
    <dbReference type="NCBI Taxonomy" id="1813537"/>
    <lineage>
        <taxon>Eukaryota</taxon>
        <taxon>Viridiplantae</taxon>
        <taxon>Streptophyta</taxon>
        <taxon>Embryophyta</taxon>
        <taxon>Tracheophyta</taxon>
        <taxon>Spermatophyta</taxon>
        <taxon>Magnoliopsida</taxon>
        <taxon>eudicotyledons</taxon>
        <taxon>Gunneridae</taxon>
        <taxon>Pentapetalae</taxon>
        <taxon>rosids</taxon>
        <taxon>malvids</taxon>
        <taxon>Brassicales</taxon>
        <taxon>Brassicaceae</taxon>
        <taxon>Brassiceae</taxon>
        <taxon>Brassica</taxon>
    </lineage>
</organism>
<protein>
    <submittedName>
        <fullName evidence="2">Uncharacterized protein</fullName>
    </submittedName>
</protein>
<evidence type="ECO:0000313" key="2">
    <source>
        <dbReference type="EMBL" id="KAG5397318.1"/>
    </source>
</evidence>
<dbReference type="EMBL" id="JADBGQ010000005">
    <property type="protein sequence ID" value="KAG5397318.1"/>
    <property type="molecule type" value="Genomic_DNA"/>
</dbReference>
<evidence type="ECO:0000256" key="1">
    <source>
        <dbReference type="SAM" id="MobiDB-lite"/>
    </source>
</evidence>
<accession>A0ABQ7MGK9</accession>